<keyword evidence="3" id="KW-1185">Reference proteome</keyword>
<accession>A0A5Q0C4M3</accession>
<evidence type="ECO:0000313" key="2">
    <source>
        <dbReference type="EMBL" id="QFY60826.1"/>
    </source>
</evidence>
<dbReference type="RefSeq" id="WP_153271025.1">
    <property type="nucleotide sequence ID" value="NZ_CP043498.1"/>
</dbReference>
<gene>
    <name evidence="2" type="ORF">FZ934_10595</name>
</gene>
<organism evidence="2 3">
    <name type="scientific">Rhizobium grahamii</name>
    <dbReference type="NCBI Taxonomy" id="1120045"/>
    <lineage>
        <taxon>Bacteria</taxon>
        <taxon>Pseudomonadati</taxon>
        <taxon>Pseudomonadota</taxon>
        <taxon>Alphaproteobacteria</taxon>
        <taxon>Hyphomicrobiales</taxon>
        <taxon>Rhizobiaceae</taxon>
        <taxon>Rhizobium/Agrobacterium group</taxon>
        <taxon>Rhizobium</taxon>
    </lineage>
</organism>
<evidence type="ECO:0000256" key="1">
    <source>
        <dbReference type="SAM" id="Coils"/>
    </source>
</evidence>
<proteinExistence type="predicted"/>
<dbReference type="EMBL" id="CP043498">
    <property type="protein sequence ID" value="QFY60826.1"/>
    <property type="molecule type" value="Genomic_DNA"/>
</dbReference>
<keyword evidence="1" id="KW-0175">Coiled coil</keyword>
<dbReference type="AlphaFoldDB" id="A0A5Q0C4M3"/>
<dbReference type="KEGG" id="rgr:FZ934_10595"/>
<sequence length="357" mass="40821">MRKPFSFDSLFEAAQVLAAELPGTAALCNEFVGEFARDPAASDDERFLAENTRFHAFISDGRGLTDLLAELVSSLDALTVKVSADLDSFRGLTASERFIGRFSRQRMWRRHGARVRAAPVVQRLQDLLVKSNAIAGLIHTYRGSAQAYHKAAERNLVDIVERRRRLVDEIDIARIRIKELNAKALTTQGRIGLYGSKAEWDRMEQERRALKDEAERISSREHEMRDDSERRERFINIFQLFVDELNIQIGRCNALIRKLTIDTEERLLIYQAQVDTDIPGSKVQISAELFPNIAEEISLFERSMLLPHELEHRKRAADAAFDERFPAFGQEHKGEAHAPLIDTTGISSRLRFRFLRS</sequence>
<reference evidence="2 3" key="1">
    <citation type="submission" date="2019-08" db="EMBL/GenBank/DDBJ databases">
        <title>Prosopis cineraria nodule microbiome.</title>
        <authorList>
            <person name="Ali R."/>
            <person name="Chaluvadi S.R."/>
            <person name="Wang X."/>
        </authorList>
    </citation>
    <scope>NUCLEOTIDE SEQUENCE [LARGE SCALE GENOMIC DNA]</scope>
    <source>
        <strain evidence="2 3">BG7</strain>
    </source>
</reference>
<protein>
    <submittedName>
        <fullName evidence="2">Uncharacterized protein</fullName>
    </submittedName>
</protein>
<name>A0A5Q0C4M3_9HYPH</name>
<evidence type="ECO:0000313" key="3">
    <source>
        <dbReference type="Proteomes" id="UP000326881"/>
    </source>
</evidence>
<feature type="coiled-coil region" evidence="1">
    <location>
        <begin position="149"/>
        <end position="220"/>
    </location>
</feature>
<dbReference type="OrthoDB" id="9804735at2"/>
<dbReference type="Proteomes" id="UP000326881">
    <property type="component" value="Chromosome"/>
</dbReference>